<feature type="domain" description="Acyl-CoA oxidase/dehydrogenase middle" evidence="23">
    <location>
        <begin position="503"/>
        <end position="605"/>
    </location>
</feature>
<comment type="caution">
    <text evidence="25">The sequence shown here is derived from an EMBL/GenBank/DDBJ whole genome shotgun (WGS) entry which is preliminary data.</text>
</comment>
<dbReference type="InterPro" id="IPR013786">
    <property type="entry name" value="AcylCoA_DH/ox_N"/>
</dbReference>
<dbReference type="EMBL" id="CAJJDM010000008">
    <property type="protein sequence ID" value="CAD8047362.1"/>
    <property type="molecule type" value="Genomic_DNA"/>
</dbReference>
<comment type="catalytic activity">
    <reaction evidence="19">
        <text>hexacosanoyl-CoA + oxidized [electron-transfer flavoprotein] + H(+) = (2E)-hexacosenoyl-CoA + reduced [electron-transfer flavoprotein]</text>
        <dbReference type="Rhea" id="RHEA:48216"/>
        <dbReference type="Rhea" id="RHEA-COMP:10685"/>
        <dbReference type="Rhea" id="RHEA-COMP:10686"/>
        <dbReference type="ChEBI" id="CHEBI:15378"/>
        <dbReference type="ChEBI" id="CHEBI:57692"/>
        <dbReference type="ChEBI" id="CHEBI:58307"/>
        <dbReference type="ChEBI" id="CHEBI:64868"/>
        <dbReference type="ChEBI" id="CHEBI:74281"/>
    </reaction>
    <physiologicalReaction direction="left-to-right" evidence="19">
        <dbReference type="Rhea" id="RHEA:48217"/>
    </physiologicalReaction>
</comment>
<keyword evidence="9" id="KW-0560">Oxidoreductase</keyword>
<dbReference type="PANTHER" id="PTHR48083:SF13">
    <property type="entry name" value="ACYL-COA DEHYDROGENASE FAMILY MEMBER 11"/>
    <property type="match status" value="1"/>
</dbReference>
<evidence type="ECO:0000256" key="14">
    <source>
        <dbReference type="ARBA" id="ARBA00046026"/>
    </source>
</evidence>
<evidence type="ECO:0000256" key="4">
    <source>
        <dbReference type="ARBA" id="ARBA00005005"/>
    </source>
</evidence>
<dbReference type="GO" id="GO:0031966">
    <property type="term" value="C:mitochondrial membrane"/>
    <property type="evidence" value="ECO:0007669"/>
    <property type="project" value="UniProtKB-SubCell"/>
</dbReference>
<evidence type="ECO:0000259" key="24">
    <source>
        <dbReference type="Pfam" id="PF02771"/>
    </source>
</evidence>
<comment type="pathway">
    <text evidence="4">Lipid metabolism; fatty acid beta-oxidation.</text>
</comment>
<evidence type="ECO:0000256" key="8">
    <source>
        <dbReference type="ARBA" id="ARBA00022827"/>
    </source>
</evidence>
<evidence type="ECO:0000256" key="1">
    <source>
        <dbReference type="ARBA" id="ARBA00001974"/>
    </source>
</evidence>
<accession>A0A8S1JX73</accession>
<comment type="subunit">
    <text evidence="6">Homodimer.</text>
</comment>
<comment type="catalytic activity">
    <reaction evidence="15">
        <text>a 2,3-saturated acyl-CoA + oxidized [electron-transfer flavoprotein] + H(+) = a (2E)-enoyl-CoA + reduced [electron-transfer flavoprotein]</text>
        <dbReference type="Rhea" id="RHEA:44704"/>
        <dbReference type="Rhea" id="RHEA-COMP:10685"/>
        <dbReference type="Rhea" id="RHEA-COMP:10686"/>
        <dbReference type="ChEBI" id="CHEBI:15378"/>
        <dbReference type="ChEBI" id="CHEBI:57692"/>
        <dbReference type="ChEBI" id="CHEBI:58307"/>
        <dbReference type="ChEBI" id="CHEBI:58856"/>
        <dbReference type="ChEBI" id="CHEBI:65111"/>
    </reaction>
    <physiologicalReaction direction="left-to-right" evidence="15">
        <dbReference type="Rhea" id="RHEA:44705"/>
    </physiologicalReaction>
</comment>
<evidence type="ECO:0000313" key="25">
    <source>
        <dbReference type="EMBL" id="CAD8047362.1"/>
    </source>
</evidence>
<comment type="similarity">
    <text evidence="5">Belongs to the acyl-CoA dehydrogenase family.</text>
</comment>
<evidence type="ECO:0000259" key="23">
    <source>
        <dbReference type="Pfam" id="PF02770"/>
    </source>
</evidence>
<keyword evidence="8" id="KW-0274">FAD</keyword>
<evidence type="ECO:0000256" key="7">
    <source>
        <dbReference type="ARBA" id="ARBA00022630"/>
    </source>
</evidence>
<keyword evidence="26" id="KW-1185">Reference proteome</keyword>
<dbReference type="Pfam" id="PF02771">
    <property type="entry name" value="Acyl-CoA_dh_N"/>
    <property type="match status" value="1"/>
</dbReference>
<dbReference type="Pfam" id="PF00441">
    <property type="entry name" value="Acyl-CoA_dh_1"/>
    <property type="match status" value="1"/>
</dbReference>
<comment type="catalytic activity">
    <reaction evidence="20">
        <text>eicosanoyl-CoA + oxidized [electron-transfer flavoprotein] + H(+) = (2E)-eicosenoyl-CoA + reduced [electron-transfer flavoprotein]</text>
        <dbReference type="Rhea" id="RHEA:47236"/>
        <dbReference type="Rhea" id="RHEA-COMP:10685"/>
        <dbReference type="Rhea" id="RHEA-COMP:10686"/>
        <dbReference type="ChEBI" id="CHEBI:15378"/>
        <dbReference type="ChEBI" id="CHEBI:57380"/>
        <dbReference type="ChEBI" id="CHEBI:57692"/>
        <dbReference type="ChEBI" id="CHEBI:58307"/>
        <dbReference type="ChEBI" id="CHEBI:74691"/>
    </reaction>
    <physiologicalReaction direction="left-to-right" evidence="20">
        <dbReference type="Rhea" id="RHEA:47237"/>
    </physiologicalReaction>
</comment>
<dbReference type="GO" id="GO:0005777">
    <property type="term" value="C:peroxisome"/>
    <property type="evidence" value="ECO:0007669"/>
    <property type="project" value="UniProtKB-SubCell"/>
</dbReference>
<dbReference type="AlphaFoldDB" id="A0A8S1JX73"/>
<keyword evidence="7" id="KW-0285">Flavoprotein</keyword>
<reference evidence="25" key="1">
    <citation type="submission" date="2021-01" db="EMBL/GenBank/DDBJ databases">
        <authorList>
            <consortium name="Genoscope - CEA"/>
            <person name="William W."/>
        </authorList>
    </citation>
    <scope>NUCLEOTIDE SEQUENCE</scope>
</reference>
<sequence length="792" mass="91134">MDLQKLSKFLKNEKSIVQYLNDTSIEIKDVCKFNFGQSNPTYQLSFKNSDKKLVLRKKPDGQLLPGAHQIEREYEITLKLSQVSFPVAKPLVFCKDSSIIGTPFYVMEFVEGRIFKDIKLQELSNQEKQQILNEQARVLAQLHSIDIHKLKLDHLGKSENYYQRQIATWSRQYKLAETNNIQSMENLLYWLPLNIPQKNENDIICLCHGDYALNNIIFHPTKPQILAVIDWELATIGQSFADIAYMTQFYFTSQFQSTAHQGGVKGIYEYLGLPKYQDLLNVYFKSRNINQSIDLRYHTAFSMFRLSSIAQGVYKRALQGNASQKEQGLELLKLCKQLSYDAWELINQSTDNDPFKLKDLIKNDIPRWGSWPVSDRAKHLYYRVRDFLKIEFFPYEKQLIHEAESRPPETRWKPLQKLHEIKLKAREQGLWNLFCTYPVVGKGLTNLEYSFICELMGTSVFAPEVFNCSAPDTGNMELLILYANQEQKMKYLLPLLQGEIRSCFAMTEPQVASSDATNIQTSITKTENGYKINGKKWYISGAGDERCKFAIVMGKTSQDTSKPHQQQSMILVDLPHPNVKITRPMHVFFTDEAPHGHMEMVFDNVEVPKSNLIWQEGKGFEMAQGRLGGGRLHHCMRLIGMTERVLDLMMQRGERRIIFKQKMKDVGSFQQKLGELQTQLSACRLVVLNAAMQIDILGNRSRYIFKILSECKAFVPKVTQNIIDEVIQIFGAEGVSQDQVLSLAFIQARTLRIADGPDEVHYRQVARLAYSLQSKNELLQADGYGLPTLSKL</sequence>
<organism evidence="25 26">
    <name type="scientific">Paramecium primaurelia</name>
    <dbReference type="NCBI Taxonomy" id="5886"/>
    <lineage>
        <taxon>Eukaryota</taxon>
        <taxon>Sar</taxon>
        <taxon>Alveolata</taxon>
        <taxon>Ciliophora</taxon>
        <taxon>Intramacronucleata</taxon>
        <taxon>Oligohymenophorea</taxon>
        <taxon>Peniculida</taxon>
        <taxon>Parameciidae</taxon>
        <taxon>Paramecium</taxon>
    </lineage>
</organism>
<comment type="function">
    <text evidence="14">Acyl-CoA dehydrogenase, that exhibits maximal activity towards saturated C22-CoA. Probably participates in beta-oxydation and energy production but could also play a role in the metabolism of specific fatty acids to control fatty acids composition of cellular lipids in brain.</text>
</comment>
<comment type="catalytic activity">
    <reaction evidence="17">
        <text>tetracosanoyl-CoA + oxidized [electron-transfer flavoprotein] + H(+) = (2E)-tetracosenoyl-CoA + reduced [electron-transfer flavoprotein]</text>
        <dbReference type="Rhea" id="RHEA:47232"/>
        <dbReference type="Rhea" id="RHEA-COMP:10685"/>
        <dbReference type="Rhea" id="RHEA-COMP:10686"/>
        <dbReference type="ChEBI" id="CHEBI:15378"/>
        <dbReference type="ChEBI" id="CHEBI:57692"/>
        <dbReference type="ChEBI" id="CHEBI:58307"/>
        <dbReference type="ChEBI" id="CHEBI:65052"/>
        <dbReference type="ChEBI" id="CHEBI:74693"/>
    </reaction>
    <physiologicalReaction direction="left-to-right" evidence="17">
        <dbReference type="Rhea" id="RHEA:47233"/>
    </physiologicalReaction>
</comment>
<dbReference type="InterPro" id="IPR009075">
    <property type="entry name" value="AcylCo_DH/oxidase_C"/>
</dbReference>
<dbReference type="PANTHER" id="PTHR48083">
    <property type="entry name" value="MEDIUM-CHAIN SPECIFIC ACYL-COA DEHYDROGENASE, MITOCHONDRIAL-RELATED"/>
    <property type="match status" value="1"/>
</dbReference>
<evidence type="ECO:0000256" key="2">
    <source>
        <dbReference type="ARBA" id="ARBA00004275"/>
    </source>
</evidence>
<dbReference type="Pfam" id="PF01636">
    <property type="entry name" value="APH"/>
    <property type="match status" value="1"/>
</dbReference>
<dbReference type="GO" id="GO:0003995">
    <property type="term" value="F:acyl-CoA dehydrogenase activity"/>
    <property type="evidence" value="ECO:0007669"/>
    <property type="project" value="TreeGrafter"/>
</dbReference>
<name>A0A8S1JX73_PARPR</name>
<keyword evidence="11" id="KW-0472">Membrane</keyword>
<evidence type="ECO:0000256" key="20">
    <source>
        <dbReference type="ARBA" id="ARBA00049140"/>
    </source>
</evidence>
<evidence type="ECO:0000256" key="11">
    <source>
        <dbReference type="ARBA" id="ARBA00023136"/>
    </source>
</evidence>
<keyword evidence="12" id="KW-0576">Peroxisome</keyword>
<evidence type="ECO:0000256" key="6">
    <source>
        <dbReference type="ARBA" id="ARBA00011738"/>
    </source>
</evidence>
<dbReference type="CDD" id="cd05154">
    <property type="entry name" value="ACAD10_11_N-like"/>
    <property type="match status" value="1"/>
</dbReference>
<feature type="domain" description="Acyl-CoA dehydrogenase/oxidase C-terminal" evidence="21">
    <location>
        <begin position="617"/>
        <end position="767"/>
    </location>
</feature>
<keyword evidence="10" id="KW-0443">Lipid metabolism</keyword>
<evidence type="ECO:0000256" key="5">
    <source>
        <dbReference type="ARBA" id="ARBA00009347"/>
    </source>
</evidence>
<evidence type="ECO:0000256" key="9">
    <source>
        <dbReference type="ARBA" id="ARBA00023002"/>
    </source>
</evidence>
<evidence type="ECO:0000259" key="21">
    <source>
        <dbReference type="Pfam" id="PF00441"/>
    </source>
</evidence>
<dbReference type="InterPro" id="IPR041726">
    <property type="entry name" value="ACAD10_11_N"/>
</dbReference>
<gene>
    <name evidence="25" type="ORF">PPRIM_AZ9-3.1.T0110391</name>
</gene>
<evidence type="ECO:0000259" key="22">
    <source>
        <dbReference type="Pfam" id="PF01636"/>
    </source>
</evidence>
<evidence type="ECO:0000256" key="15">
    <source>
        <dbReference type="ARBA" id="ARBA00047443"/>
    </source>
</evidence>
<evidence type="ECO:0000256" key="10">
    <source>
        <dbReference type="ARBA" id="ARBA00023098"/>
    </source>
</evidence>
<evidence type="ECO:0000256" key="3">
    <source>
        <dbReference type="ARBA" id="ARBA00004325"/>
    </source>
</evidence>
<evidence type="ECO:0000256" key="12">
    <source>
        <dbReference type="ARBA" id="ARBA00023140"/>
    </source>
</evidence>
<comment type="catalytic activity">
    <reaction evidence="16">
        <text>docosanoyl-CoA + oxidized [electron-transfer flavoprotein] + H(+) = (2E)-docosenoyl-CoA + reduced [electron-transfer flavoprotein]</text>
        <dbReference type="Rhea" id="RHEA:47228"/>
        <dbReference type="Rhea" id="RHEA-COMP:10685"/>
        <dbReference type="Rhea" id="RHEA-COMP:10686"/>
        <dbReference type="ChEBI" id="CHEBI:15378"/>
        <dbReference type="ChEBI" id="CHEBI:57692"/>
        <dbReference type="ChEBI" id="CHEBI:58307"/>
        <dbReference type="ChEBI" id="CHEBI:65059"/>
        <dbReference type="ChEBI" id="CHEBI:74692"/>
    </reaction>
    <physiologicalReaction direction="left-to-right" evidence="16">
        <dbReference type="Rhea" id="RHEA:47229"/>
    </physiologicalReaction>
</comment>
<comment type="cofactor">
    <cofactor evidence="1">
        <name>FAD</name>
        <dbReference type="ChEBI" id="CHEBI:57692"/>
    </cofactor>
</comment>
<evidence type="ECO:0000256" key="17">
    <source>
        <dbReference type="ARBA" id="ARBA00048086"/>
    </source>
</evidence>
<comment type="subcellular location">
    <subcellularLocation>
        <location evidence="3">Mitochondrion membrane</location>
    </subcellularLocation>
    <subcellularLocation>
        <location evidence="2">Peroxisome</location>
    </subcellularLocation>
</comment>
<comment type="catalytic activity">
    <reaction evidence="18">
        <text>tricosanoyl-CoA + oxidized [electron-transfer flavoprotein] + H(+) = (2E)-tricosenoyl-CoA + reduced [electron-transfer flavoprotein]</text>
        <dbReference type="Rhea" id="RHEA:48220"/>
        <dbReference type="Rhea" id="RHEA-COMP:10685"/>
        <dbReference type="Rhea" id="RHEA-COMP:10686"/>
        <dbReference type="ChEBI" id="CHEBI:15378"/>
        <dbReference type="ChEBI" id="CHEBI:57692"/>
        <dbReference type="ChEBI" id="CHEBI:58307"/>
        <dbReference type="ChEBI" id="CHEBI:90118"/>
        <dbReference type="ChEBI" id="CHEBI:90119"/>
    </reaction>
    <physiologicalReaction direction="left-to-right" evidence="18">
        <dbReference type="Rhea" id="RHEA:48221"/>
    </physiologicalReaction>
</comment>
<evidence type="ECO:0000256" key="16">
    <source>
        <dbReference type="ARBA" id="ARBA00048020"/>
    </source>
</evidence>
<dbReference type="InterPro" id="IPR002575">
    <property type="entry name" value="Aminoglycoside_PTrfase"/>
</dbReference>
<dbReference type="GO" id="GO:0050660">
    <property type="term" value="F:flavin adenine dinucleotide binding"/>
    <property type="evidence" value="ECO:0007669"/>
    <property type="project" value="InterPro"/>
</dbReference>
<evidence type="ECO:0000256" key="18">
    <source>
        <dbReference type="ARBA" id="ARBA00048395"/>
    </source>
</evidence>
<protein>
    <recommendedName>
        <fullName evidence="13">Acyl-CoA dehydrogenase family member 11</fullName>
    </recommendedName>
</protein>
<feature type="domain" description="Aminoglycoside phosphotransferase" evidence="22">
    <location>
        <begin position="31"/>
        <end position="259"/>
    </location>
</feature>
<evidence type="ECO:0000313" key="26">
    <source>
        <dbReference type="Proteomes" id="UP000688137"/>
    </source>
</evidence>
<dbReference type="GO" id="GO:0033539">
    <property type="term" value="P:fatty acid beta-oxidation using acyl-CoA dehydrogenase"/>
    <property type="evidence" value="ECO:0007669"/>
    <property type="project" value="TreeGrafter"/>
</dbReference>
<dbReference type="Pfam" id="PF02770">
    <property type="entry name" value="Acyl-CoA_dh_M"/>
    <property type="match status" value="1"/>
</dbReference>
<dbReference type="Proteomes" id="UP000688137">
    <property type="component" value="Unassembled WGS sequence"/>
</dbReference>
<evidence type="ECO:0000256" key="19">
    <source>
        <dbReference type="ARBA" id="ARBA00048399"/>
    </source>
</evidence>
<feature type="domain" description="Acyl-CoA dehydrogenase/oxidase N-terminal" evidence="24">
    <location>
        <begin position="383"/>
        <end position="499"/>
    </location>
</feature>
<dbReference type="InterPro" id="IPR050741">
    <property type="entry name" value="Acyl-CoA_dehydrogenase"/>
</dbReference>
<dbReference type="InterPro" id="IPR006091">
    <property type="entry name" value="Acyl-CoA_Oxase/DH_mid-dom"/>
</dbReference>
<evidence type="ECO:0000256" key="13">
    <source>
        <dbReference type="ARBA" id="ARBA00040622"/>
    </source>
</evidence>
<dbReference type="OMA" id="AIAMIKI"/>
<dbReference type="FunFam" id="2.40.110.10:FF:000002">
    <property type="entry name" value="Acyl-CoA dehydrogenase fadE12"/>
    <property type="match status" value="1"/>
</dbReference>
<proteinExistence type="inferred from homology"/>